<gene>
    <name evidence="2" type="ORF">CAUJ_LOCUS8429</name>
</gene>
<evidence type="ECO:0000313" key="3">
    <source>
        <dbReference type="Proteomes" id="UP000835052"/>
    </source>
</evidence>
<dbReference type="AlphaFoldDB" id="A0A8S1HGR5"/>
<organism evidence="2 3">
    <name type="scientific">Caenorhabditis auriculariae</name>
    <dbReference type="NCBI Taxonomy" id="2777116"/>
    <lineage>
        <taxon>Eukaryota</taxon>
        <taxon>Metazoa</taxon>
        <taxon>Ecdysozoa</taxon>
        <taxon>Nematoda</taxon>
        <taxon>Chromadorea</taxon>
        <taxon>Rhabditida</taxon>
        <taxon>Rhabditina</taxon>
        <taxon>Rhabditomorpha</taxon>
        <taxon>Rhabditoidea</taxon>
        <taxon>Rhabditidae</taxon>
        <taxon>Peloderinae</taxon>
        <taxon>Caenorhabditis</taxon>
    </lineage>
</organism>
<protein>
    <submittedName>
        <fullName evidence="2">Uncharacterized protein</fullName>
    </submittedName>
</protein>
<sequence>MYYLPVSEELDEDLKSSLRKHVETQKLVLKQNQKEIVLVVDGRSLRQLVVLETKESPKRLLVVGPKDVKSRSGGKLRIGDSVIAVGGWFDEAALGNRVNGEDTKDSGVGPQDQRRTLDQQESGGGAEEAKTPPAILDRPDKPQFVGFAEQQPDSQRIGLAVVRETTQMVVRSLSLHNFRRYEFNRTHTCTEKSLTERDNDADTRLRQEHTAVGLQGNNKNYCGTPPPALFRRYAHRFEFPAAKVKPSTCEPQVRHVFGAILLNNIYFLLCD</sequence>
<reference evidence="2" key="1">
    <citation type="submission" date="2020-10" db="EMBL/GenBank/DDBJ databases">
        <authorList>
            <person name="Kikuchi T."/>
        </authorList>
    </citation>
    <scope>NUCLEOTIDE SEQUENCE</scope>
    <source>
        <strain evidence="2">NKZ352</strain>
    </source>
</reference>
<keyword evidence="3" id="KW-1185">Reference proteome</keyword>
<comment type="caution">
    <text evidence="2">The sequence shown here is derived from an EMBL/GenBank/DDBJ whole genome shotgun (WGS) entry which is preliminary data.</text>
</comment>
<dbReference type="EMBL" id="CAJGYM010000028">
    <property type="protein sequence ID" value="CAD6192510.1"/>
    <property type="molecule type" value="Genomic_DNA"/>
</dbReference>
<feature type="region of interest" description="Disordered" evidence="1">
    <location>
        <begin position="97"/>
        <end position="140"/>
    </location>
</feature>
<dbReference type="OrthoDB" id="5877575at2759"/>
<proteinExistence type="predicted"/>
<name>A0A8S1HGR5_9PELO</name>
<evidence type="ECO:0000256" key="1">
    <source>
        <dbReference type="SAM" id="MobiDB-lite"/>
    </source>
</evidence>
<accession>A0A8S1HGR5</accession>
<dbReference type="Proteomes" id="UP000835052">
    <property type="component" value="Unassembled WGS sequence"/>
</dbReference>
<evidence type="ECO:0000313" key="2">
    <source>
        <dbReference type="EMBL" id="CAD6192510.1"/>
    </source>
</evidence>